<evidence type="ECO:0008006" key="2">
    <source>
        <dbReference type="Google" id="ProtNLM"/>
    </source>
</evidence>
<evidence type="ECO:0000313" key="1">
    <source>
        <dbReference type="EMBL" id="SPD75223.1"/>
    </source>
</evidence>
<name>A0A445N0L9_9BACT</name>
<gene>
    <name evidence="1" type="ORF">PITCH_A50025</name>
</gene>
<protein>
    <recommendedName>
        <fullName evidence="2">EfeO-type cupredoxin-like domain-containing protein</fullName>
    </recommendedName>
</protein>
<organism evidence="1">
    <name type="scientific">uncultured Desulfobacterium sp</name>
    <dbReference type="NCBI Taxonomy" id="201089"/>
    <lineage>
        <taxon>Bacteria</taxon>
        <taxon>Pseudomonadati</taxon>
        <taxon>Thermodesulfobacteriota</taxon>
        <taxon>Desulfobacteria</taxon>
        <taxon>Desulfobacterales</taxon>
        <taxon>Desulfobacteriaceae</taxon>
        <taxon>Desulfobacterium</taxon>
        <taxon>environmental samples</taxon>
    </lineage>
</organism>
<reference evidence="1" key="1">
    <citation type="submission" date="2018-01" db="EMBL/GenBank/DDBJ databases">
        <authorList>
            <person name="Regsiter A."/>
            <person name="William W."/>
        </authorList>
    </citation>
    <scope>NUCLEOTIDE SEQUENCE</scope>
    <source>
        <strain evidence="1">TRIP AH-1</strain>
    </source>
</reference>
<dbReference type="AlphaFoldDB" id="A0A445N0L9"/>
<dbReference type="EMBL" id="OJIN01000192">
    <property type="protein sequence ID" value="SPD75223.1"/>
    <property type="molecule type" value="Genomic_DNA"/>
</dbReference>
<proteinExistence type="predicted"/>
<accession>A0A445N0L9</accession>
<sequence length="145" mass="15924">MKKFFVTSMGILVLFGAVLFLGRALAFAETCQVVSITSEKAGTADRIIITPDKITVPPGSCVVFMNWVRNDKVRVSFRENVKECKLTLDANAGFGLAVGEECYLTDYLTRGKTASMYFTSPGVFKYTLDMEGKPSVKTEGVIEVK</sequence>